<dbReference type="VEuPathDB" id="TriTrypDB:LtaPh_3107781"/>
<sequence length="386" mass="42472">MRHFRSYLFHSHISLALAPLCCSGPWVHLSRYGLPQRTCAQRPTEHLSATFSFSAQSPEVIRALSQCLTCAHFRCHSPALFFIAWSPRTSFLVIPAHAHSPAHSTSPHQNMPKSYLTQDQRLRAQHVCSTHKHLKELSLATKEALKYQDKYLSAMERVMNCLSNSSDVMEDARKKFDEEAAVNIQPTSSTTSRLVTAYRTWHMSAEQKMMRTELEYLKEACITGREAVKKTKKTVHVLENVAKKCAHVNSPSFNAKMSRKSGTALEKVLQEQRETNTEMTNIENASKTDMMSLVQSWSAQLATRSDALYTAFGGLGCRTVACFPAPDPALPLGLPPPADADVLPASCSASNSESCGVGTAIVDDTPPAYPAPETTESSAVPLESAS</sequence>
<dbReference type="OrthoDB" id="261996at2759"/>
<name>A0A640KNL0_LEITA</name>
<gene>
    <name evidence="3" type="ORF">LtaPh_3107781</name>
</gene>
<evidence type="ECO:0000256" key="2">
    <source>
        <dbReference type="SAM" id="SignalP"/>
    </source>
</evidence>
<feature type="region of interest" description="Disordered" evidence="1">
    <location>
        <begin position="358"/>
        <end position="386"/>
    </location>
</feature>
<dbReference type="AlphaFoldDB" id="A0A640KNL0"/>
<dbReference type="Proteomes" id="UP000419144">
    <property type="component" value="Unassembled WGS sequence"/>
</dbReference>
<proteinExistence type="predicted"/>
<feature type="signal peptide" evidence="2">
    <location>
        <begin position="1"/>
        <end position="23"/>
    </location>
</feature>
<feature type="chain" id="PRO_5024865861" evidence="2">
    <location>
        <begin position="24"/>
        <end position="386"/>
    </location>
</feature>
<protein>
    <submittedName>
        <fullName evidence="3">Uncharacterized protein</fullName>
    </submittedName>
</protein>
<accession>A0A640KNL0</accession>
<organism evidence="3 4">
    <name type="scientific">Leishmania tarentolae</name>
    <name type="common">Sauroleishmania tarentolae</name>
    <dbReference type="NCBI Taxonomy" id="5689"/>
    <lineage>
        <taxon>Eukaryota</taxon>
        <taxon>Discoba</taxon>
        <taxon>Euglenozoa</taxon>
        <taxon>Kinetoplastea</taxon>
        <taxon>Metakinetoplastina</taxon>
        <taxon>Trypanosomatida</taxon>
        <taxon>Trypanosomatidae</taxon>
        <taxon>Leishmaniinae</taxon>
        <taxon>Leishmania</taxon>
        <taxon>lizard Leishmania</taxon>
    </lineage>
</organism>
<evidence type="ECO:0000256" key="1">
    <source>
        <dbReference type="SAM" id="MobiDB-lite"/>
    </source>
</evidence>
<dbReference type="EMBL" id="BLBS01000045">
    <property type="protein sequence ID" value="GET91072.1"/>
    <property type="molecule type" value="Genomic_DNA"/>
</dbReference>
<evidence type="ECO:0000313" key="4">
    <source>
        <dbReference type="Proteomes" id="UP000419144"/>
    </source>
</evidence>
<keyword evidence="4" id="KW-1185">Reference proteome</keyword>
<comment type="caution">
    <text evidence="3">The sequence shown here is derived from an EMBL/GenBank/DDBJ whole genome shotgun (WGS) entry which is preliminary data.</text>
</comment>
<reference evidence="3" key="1">
    <citation type="submission" date="2019-11" db="EMBL/GenBank/DDBJ databases">
        <title>Leishmania tarentolae CDS.</title>
        <authorList>
            <person name="Goto Y."/>
            <person name="Yamagishi J."/>
        </authorList>
    </citation>
    <scope>NUCLEOTIDE SEQUENCE [LARGE SCALE GENOMIC DNA]</scope>
    <source>
        <strain evidence="3">Parrot Tar II</strain>
    </source>
</reference>
<evidence type="ECO:0000313" key="3">
    <source>
        <dbReference type="EMBL" id="GET91072.1"/>
    </source>
</evidence>
<keyword evidence="2" id="KW-0732">Signal</keyword>